<dbReference type="Pfam" id="PF12833">
    <property type="entry name" value="HTH_18"/>
    <property type="match status" value="1"/>
</dbReference>
<evidence type="ECO:0000256" key="3">
    <source>
        <dbReference type="ARBA" id="ARBA00023163"/>
    </source>
</evidence>
<dbReference type="SUPFAM" id="SSF51215">
    <property type="entry name" value="Regulatory protein AraC"/>
    <property type="match status" value="1"/>
</dbReference>
<keyword evidence="6" id="KW-1185">Reference proteome</keyword>
<dbReference type="GO" id="GO:0043565">
    <property type="term" value="F:sequence-specific DNA binding"/>
    <property type="evidence" value="ECO:0007669"/>
    <property type="project" value="InterPro"/>
</dbReference>
<dbReference type="PRINTS" id="PR00032">
    <property type="entry name" value="HTHARAC"/>
</dbReference>
<gene>
    <name evidence="5" type="ORF">FA048_15755</name>
</gene>
<evidence type="ECO:0000313" key="6">
    <source>
        <dbReference type="Proteomes" id="UP000309488"/>
    </source>
</evidence>
<protein>
    <submittedName>
        <fullName evidence="5">Helix-turn-helix transcriptional regulator</fullName>
    </submittedName>
</protein>
<evidence type="ECO:0000313" key="5">
    <source>
        <dbReference type="EMBL" id="TKC06658.1"/>
    </source>
</evidence>
<reference evidence="5 6" key="1">
    <citation type="submission" date="2019-04" db="EMBL/GenBank/DDBJ databases">
        <title>Pedobacter sp. RP-3-22 sp. nov., isolated from Arctic soil.</title>
        <authorList>
            <person name="Dahal R.H."/>
            <person name="Kim D.-U."/>
        </authorList>
    </citation>
    <scope>NUCLEOTIDE SEQUENCE [LARGE SCALE GENOMIC DNA]</scope>
    <source>
        <strain evidence="5 6">RP-3-22</strain>
    </source>
</reference>
<organism evidence="5 6">
    <name type="scientific">Pedobacter polaris</name>
    <dbReference type="NCBI Taxonomy" id="2571273"/>
    <lineage>
        <taxon>Bacteria</taxon>
        <taxon>Pseudomonadati</taxon>
        <taxon>Bacteroidota</taxon>
        <taxon>Sphingobacteriia</taxon>
        <taxon>Sphingobacteriales</taxon>
        <taxon>Sphingobacteriaceae</taxon>
        <taxon>Pedobacter</taxon>
    </lineage>
</organism>
<dbReference type="SUPFAM" id="SSF46689">
    <property type="entry name" value="Homeodomain-like"/>
    <property type="match status" value="2"/>
</dbReference>
<sequence length="304" mass="35415">MYFTSLPDHSQVNFDEEMHFSRFKKHNIIFNTVSDYSYCDDHVGCLSFKTILSGEEWYVVNNRRIAVRPGQFLILNDEQNYSCSIDQEKVKGFSVFFKKEFATEVFRDEMSNEETILDNPFNVAEKSPEFFQTLKYITPDLQLQLTTLISALENDDFHAMTDEKLVFLLEHLIRSHQSDTKRIDRVAAIKLSSKIEIYKRLCIAKDLLHSTFMDSLDLHTLSITACLSVPQLIRQFKSVFQVTPHQYLIALRLKRAVELLKFSHKPINEITWECGFENVSAFCRAFKTAYGAQPLNYRKTSSLN</sequence>
<feature type="domain" description="HTH araC/xylS-type" evidence="4">
    <location>
        <begin position="202"/>
        <end position="300"/>
    </location>
</feature>
<dbReference type="Proteomes" id="UP000309488">
    <property type="component" value="Unassembled WGS sequence"/>
</dbReference>
<dbReference type="SMART" id="SM00342">
    <property type="entry name" value="HTH_ARAC"/>
    <property type="match status" value="1"/>
</dbReference>
<evidence type="ECO:0000259" key="4">
    <source>
        <dbReference type="PROSITE" id="PS01124"/>
    </source>
</evidence>
<dbReference type="EMBL" id="SWBR01000004">
    <property type="protein sequence ID" value="TKC06658.1"/>
    <property type="molecule type" value="Genomic_DNA"/>
</dbReference>
<evidence type="ECO:0000256" key="2">
    <source>
        <dbReference type="ARBA" id="ARBA00023125"/>
    </source>
</evidence>
<name>A0A4U1CID7_9SPHI</name>
<dbReference type="InterPro" id="IPR009057">
    <property type="entry name" value="Homeodomain-like_sf"/>
</dbReference>
<keyword evidence="2" id="KW-0238">DNA-binding</keyword>
<dbReference type="InterPro" id="IPR018060">
    <property type="entry name" value="HTH_AraC"/>
</dbReference>
<comment type="caution">
    <text evidence="5">The sequence shown here is derived from an EMBL/GenBank/DDBJ whole genome shotgun (WGS) entry which is preliminary data.</text>
</comment>
<dbReference type="AlphaFoldDB" id="A0A4U1CID7"/>
<accession>A0A4U1CID7</accession>
<dbReference type="PANTHER" id="PTHR43280">
    <property type="entry name" value="ARAC-FAMILY TRANSCRIPTIONAL REGULATOR"/>
    <property type="match status" value="1"/>
</dbReference>
<dbReference type="RefSeq" id="WP_136842857.1">
    <property type="nucleotide sequence ID" value="NZ_SWBR01000004.1"/>
</dbReference>
<proteinExistence type="predicted"/>
<dbReference type="GO" id="GO:0003700">
    <property type="term" value="F:DNA-binding transcription factor activity"/>
    <property type="evidence" value="ECO:0007669"/>
    <property type="project" value="InterPro"/>
</dbReference>
<dbReference type="OrthoDB" id="642439at2"/>
<evidence type="ECO:0000256" key="1">
    <source>
        <dbReference type="ARBA" id="ARBA00023015"/>
    </source>
</evidence>
<keyword evidence="3" id="KW-0804">Transcription</keyword>
<dbReference type="PANTHER" id="PTHR43280:SF2">
    <property type="entry name" value="HTH-TYPE TRANSCRIPTIONAL REGULATOR EXSA"/>
    <property type="match status" value="1"/>
</dbReference>
<dbReference type="InterPro" id="IPR020449">
    <property type="entry name" value="Tscrpt_reg_AraC-type_HTH"/>
</dbReference>
<dbReference type="Gene3D" id="1.10.10.60">
    <property type="entry name" value="Homeodomain-like"/>
    <property type="match status" value="2"/>
</dbReference>
<dbReference type="InterPro" id="IPR037923">
    <property type="entry name" value="HTH-like"/>
</dbReference>
<keyword evidence="1" id="KW-0805">Transcription regulation</keyword>
<dbReference type="PROSITE" id="PS01124">
    <property type="entry name" value="HTH_ARAC_FAMILY_2"/>
    <property type="match status" value="1"/>
</dbReference>